<feature type="non-terminal residue" evidence="1">
    <location>
        <position position="49"/>
    </location>
</feature>
<dbReference type="EMBL" id="JAFHDT010000007">
    <property type="protein sequence ID" value="KAI7808132.1"/>
    <property type="molecule type" value="Genomic_DNA"/>
</dbReference>
<protein>
    <submittedName>
        <fullName evidence="1">TBC1 domain family</fullName>
    </submittedName>
</protein>
<name>A0A9W7WTI4_TRIRA</name>
<keyword evidence="2" id="KW-1185">Reference proteome</keyword>
<comment type="caution">
    <text evidence="1">The sequence shown here is derived from an EMBL/GenBank/DDBJ whole genome shotgun (WGS) entry which is preliminary data.</text>
</comment>
<organism evidence="1 2">
    <name type="scientific">Triplophysa rosa</name>
    <name type="common">Cave loach</name>
    <dbReference type="NCBI Taxonomy" id="992332"/>
    <lineage>
        <taxon>Eukaryota</taxon>
        <taxon>Metazoa</taxon>
        <taxon>Chordata</taxon>
        <taxon>Craniata</taxon>
        <taxon>Vertebrata</taxon>
        <taxon>Euteleostomi</taxon>
        <taxon>Actinopterygii</taxon>
        <taxon>Neopterygii</taxon>
        <taxon>Teleostei</taxon>
        <taxon>Ostariophysi</taxon>
        <taxon>Cypriniformes</taxon>
        <taxon>Nemacheilidae</taxon>
        <taxon>Triplophysa</taxon>
    </lineage>
</organism>
<feature type="non-terminal residue" evidence="1">
    <location>
        <position position="1"/>
    </location>
</feature>
<dbReference type="AlphaFoldDB" id="A0A9W7WTI4"/>
<evidence type="ECO:0000313" key="1">
    <source>
        <dbReference type="EMBL" id="KAI7808132.1"/>
    </source>
</evidence>
<sequence>GQSFLKDLFAVEDRGIRICLMLLTWQDVIWTLIKLVLSRSETYPHQCGL</sequence>
<evidence type="ECO:0000313" key="2">
    <source>
        <dbReference type="Proteomes" id="UP001059041"/>
    </source>
</evidence>
<reference evidence="1" key="1">
    <citation type="submission" date="2021-02" db="EMBL/GenBank/DDBJ databases">
        <title>Comparative genomics reveals that relaxation of natural selection precedes convergent phenotypic evolution of cavefish.</title>
        <authorList>
            <person name="Peng Z."/>
        </authorList>
    </citation>
    <scope>NUCLEOTIDE SEQUENCE</scope>
    <source>
        <tissue evidence="1">Muscle</tissue>
    </source>
</reference>
<proteinExistence type="predicted"/>
<gene>
    <name evidence="1" type="ORF">IRJ41_015735</name>
</gene>
<accession>A0A9W7WTI4</accession>
<dbReference type="Proteomes" id="UP001059041">
    <property type="component" value="Linkage Group LG7"/>
</dbReference>